<dbReference type="AlphaFoldDB" id="A0A1J3JBH8"/>
<reference evidence="2" key="1">
    <citation type="submission" date="2016-07" db="EMBL/GenBank/DDBJ databases">
        <title>De novo transcriptome assembly of four accessions of the metal hyperaccumulator plant Noccaea caerulescens.</title>
        <authorList>
            <person name="Blande D."/>
            <person name="Halimaa P."/>
            <person name="Tervahauta A.I."/>
            <person name="Aarts M.G."/>
            <person name="Karenlampi S.O."/>
        </authorList>
    </citation>
    <scope>NUCLEOTIDE SEQUENCE</scope>
</reference>
<feature type="compositionally biased region" description="Polar residues" evidence="1">
    <location>
        <begin position="90"/>
        <end position="101"/>
    </location>
</feature>
<feature type="region of interest" description="Disordered" evidence="1">
    <location>
        <begin position="1"/>
        <end position="39"/>
    </location>
</feature>
<feature type="region of interest" description="Disordered" evidence="1">
    <location>
        <begin position="57"/>
        <end position="125"/>
    </location>
</feature>
<feature type="region of interest" description="Disordered" evidence="1">
    <location>
        <begin position="155"/>
        <end position="183"/>
    </location>
</feature>
<proteinExistence type="predicted"/>
<name>A0A1J3JBH8_NOCCA</name>
<feature type="compositionally biased region" description="Polar residues" evidence="1">
    <location>
        <begin position="24"/>
        <end position="39"/>
    </location>
</feature>
<sequence>MQNVMNTYNASLTAPPPPPVAAPTSQPKNSTVFSSGTTPNVMSATLLGNKRVDFRSFSTPLTGHQTITGKRKAPENSAGAAPVTRKAARTTKTQGNSTANESNKKIPQAANNVSSQTPSGTLTLAKNNSSANELVMTGHGSSVAKCLFNKADSSIPASSTCLRTPQKHTSPGSDKCNSPQKEATPTNCTIVTKERFTISPLKEITSYTVERSRLISSSSSPLKSSSKRDHVKGKLNFDDTDATEMSLQAPAAGNLASSSPSVSDPEVDLSDIDFSILGEDFSFSELLVDFDLGCEGSTQ</sequence>
<feature type="compositionally biased region" description="Polar residues" evidence="1">
    <location>
        <begin position="1"/>
        <end position="12"/>
    </location>
</feature>
<dbReference type="PANTHER" id="PTHR35117">
    <property type="entry name" value="MYOSIN-M HEAVY PROTEIN"/>
    <property type="match status" value="1"/>
</dbReference>
<evidence type="ECO:0000313" key="2">
    <source>
        <dbReference type="EMBL" id="JAU89751.1"/>
    </source>
</evidence>
<dbReference type="EMBL" id="GEVM01016187">
    <property type="protein sequence ID" value="JAU89751.1"/>
    <property type="molecule type" value="Transcribed_RNA"/>
</dbReference>
<dbReference type="PANTHER" id="PTHR35117:SF1">
    <property type="entry name" value="MYOSIN-M HEAVY PROTEIN"/>
    <property type="match status" value="1"/>
</dbReference>
<organism evidence="2">
    <name type="scientific">Noccaea caerulescens</name>
    <name type="common">Alpine penny-cress</name>
    <name type="synonym">Thlaspi caerulescens</name>
    <dbReference type="NCBI Taxonomy" id="107243"/>
    <lineage>
        <taxon>Eukaryota</taxon>
        <taxon>Viridiplantae</taxon>
        <taxon>Streptophyta</taxon>
        <taxon>Embryophyta</taxon>
        <taxon>Tracheophyta</taxon>
        <taxon>Spermatophyta</taxon>
        <taxon>Magnoliopsida</taxon>
        <taxon>eudicotyledons</taxon>
        <taxon>Gunneridae</taxon>
        <taxon>Pentapetalae</taxon>
        <taxon>rosids</taxon>
        <taxon>malvids</taxon>
        <taxon>Brassicales</taxon>
        <taxon>Brassicaceae</taxon>
        <taxon>Coluteocarpeae</taxon>
        <taxon>Noccaea</taxon>
    </lineage>
</organism>
<evidence type="ECO:0000256" key="1">
    <source>
        <dbReference type="SAM" id="MobiDB-lite"/>
    </source>
</evidence>
<feature type="compositionally biased region" description="Polar residues" evidence="1">
    <location>
        <begin position="109"/>
        <end position="125"/>
    </location>
</feature>
<feature type="compositionally biased region" description="Polar residues" evidence="1">
    <location>
        <begin position="57"/>
        <end position="68"/>
    </location>
</feature>
<gene>
    <name evidence="2" type="ORF">MP_TR6584_c0_g1_i1_g.19309</name>
</gene>
<protein>
    <submittedName>
        <fullName evidence="2">Uncharacterized protein</fullName>
    </submittedName>
</protein>
<accession>A0A1J3JBH8</accession>